<evidence type="ECO:0000313" key="2">
    <source>
        <dbReference type="EMBL" id="AWW35356.1"/>
    </source>
</evidence>
<feature type="region of interest" description="Disordered" evidence="1">
    <location>
        <begin position="300"/>
        <end position="320"/>
    </location>
</feature>
<name>A0A2Z4JCJ0_9ACTN</name>
<gene>
    <name evidence="2" type="ORF">DN051_00445</name>
    <name evidence="3" type="ORF">DN051_40365</name>
</gene>
<dbReference type="AlphaFoldDB" id="A0A2Z4JCJ0"/>
<dbReference type="KEGG" id="scad:DN051_40365"/>
<dbReference type="EMBL" id="CP030073">
    <property type="protein sequence ID" value="AWW42083.1"/>
    <property type="molecule type" value="Genomic_DNA"/>
</dbReference>
<proteinExistence type="predicted"/>
<evidence type="ECO:0000313" key="3">
    <source>
        <dbReference type="EMBL" id="AWW42083.1"/>
    </source>
</evidence>
<dbReference type="EMBL" id="CP030073">
    <property type="protein sequence ID" value="AWW35356.1"/>
    <property type="molecule type" value="Genomic_DNA"/>
</dbReference>
<dbReference type="Proteomes" id="UP000249616">
    <property type="component" value="Chromosome"/>
</dbReference>
<keyword evidence="4" id="KW-1185">Reference proteome</keyword>
<dbReference type="KEGG" id="scad:DN051_00445"/>
<reference evidence="3 4" key="1">
    <citation type="journal article" date="2019" name="Int. J. Syst. Evol. Microbiol.">
        <title>Streptomyces cadmiisoli sp. nov., a novel actinomycete isolated from cadmium-contaminated soil.</title>
        <authorList>
            <person name="Li K."/>
            <person name="Tang X."/>
            <person name="Zhao J."/>
            <person name="Guo Y."/>
            <person name="Tang Y."/>
            <person name="Gao J."/>
        </authorList>
    </citation>
    <scope>NUCLEOTIDE SEQUENCE [LARGE SCALE GENOMIC DNA]</scope>
    <source>
        <strain evidence="3 4">ZFG47</strain>
    </source>
</reference>
<organism evidence="3 4">
    <name type="scientific">Streptomyces cadmiisoli</name>
    <dbReference type="NCBI Taxonomy" id="2184053"/>
    <lineage>
        <taxon>Bacteria</taxon>
        <taxon>Bacillati</taxon>
        <taxon>Actinomycetota</taxon>
        <taxon>Actinomycetes</taxon>
        <taxon>Kitasatosporales</taxon>
        <taxon>Streptomycetaceae</taxon>
        <taxon>Streptomyces</taxon>
        <taxon>Streptomyces aurantiacus group</taxon>
    </lineage>
</organism>
<sequence>MTSTPTTPPRPFDVAGLFPQLVPLARTATRLHPRPGAPSHQDSSIGGPLLWPVDEPWPHCEGPHVVRGSGPGQSPADVRLERQICAVARGRALTVRERETLERIRPSREYPLKPTVTRYEGPIAMLPVAQLYARDVPDLHAPEGADLLQVLWCPFDHQAMPRTAVFWRSAATVTDILTTPPEPAVMQSDGYLPEPCLLYPEQVTEYPDHLELSKEHRERIGTWTTWQTVVADVEEYASSAGVYYDQELASAPGWKVGGWPRWSATDPVPRLCPACGSDMDALLTIASYESLANSSSWIPDEACEDRERTSPTSNGIGPEGQELIDFFRAQGREVQLRGHIPAKAHATPVNVNPAPRQPTAIQLADGSDQQLYICPADPEHPHAEMMH</sequence>
<evidence type="ECO:0000313" key="4">
    <source>
        <dbReference type="Proteomes" id="UP000249616"/>
    </source>
</evidence>
<evidence type="ECO:0008006" key="5">
    <source>
        <dbReference type="Google" id="ProtNLM"/>
    </source>
</evidence>
<accession>A0A2Z4JCJ0</accession>
<protein>
    <recommendedName>
        <fullName evidence="5">DUF1963 domain-containing protein</fullName>
    </recommendedName>
</protein>
<evidence type="ECO:0000256" key="1">
    <source>
        <dbReference type="SAM" id="MobiDB-lite"/>
    </source>
</evidence>
<dbReference type="Gene3D" id="2.30.320.10">
    <property type="entry name" value="YwqG-like"/>
    <property type="match status" value="1"/>
</dbReference>